<dbReference type="EMBL" id="CM000646">
    <property type="protein sequence ID" value="EED89894.1"/>
    <property type="molecule type" value="Genomic_DNA"/>
</dbReference>
<dbReference type="RefSeq" id="XP_002292698.1">
    <property type="nucleotide sequence ID" value="XM_002292662.1"/>
</dbReference>
<name>B8C9P4_THAPS</name>
<dbReference type="InterPro" id="IPR045137">
    <property type="entry name" value="RBM26/27"/>
</dbReference>
<dbReference type="InterPro" id="IPR000504">
    <property type="entry name" value="RRM_dom"/>
</dbReference>
<feature type="region of interest" description="Disordered" evidence="4">
    <location>
        <begin position="407"/>
        <end position="426"/>
    </location>
</feature>
<feature type="compositionally biased region" description="Polar residues" evidence="4">
    <location>
        <begin position="1"/>
        <end position="14"/>
    </location>
</feature>
<reference evidence="6 7" key="2">
    <citation type="journal article" date="2008" name="Nature">
        <title>The Phaeodactylum genome reveals the evolutionary history of diatom genomes.</title>
        <authorList>
            <person name="Bowler C."/>
            <person name="Allen A.E."/>
            <person name="Badger J.H."/>
            <person name="Grimwood J."/>
            <person name="Jabbari K."/>
            <person name="Kuo A."/>
            <person name="Maheswari U."/>
            <person name="Martens C."/>
            <person name="Maumus F."/>
            <person name="Otillar R.P."/>
            <person name="Rayko E."/>
            <person name="Salamov A."/>
            <person name="Vandepoele K."/>
            <person name="Beszteri B."/>
            <person name="Gruber A."/>
            <person name="Heijde M."/>
            <person name="Katinka M."/>
            <person name="Mock T."/>
            <person name="Valentin K."/>
            <person name="Verret F."/>
            <person name="Berges J.A."/>
            <person name="Brownlee C."/>
            <person name="Cadoret J.P."/>
            <person name="Chiovitti A."/>
            <person name="Choi C.J."/>
            <person name="Coesel S."/>
            <person name="De Martino A."/>
            <person name="Detter J.C."/>
            <person name="Durkin C."/>
            <person name="Falciatore A."/>
            <person name="Fournet J."/>
            <person name="Haruta M."/>
            <person name="Huysman M.J."/>
            <person name="Jenkins B.D."/>
            <person name="Jiroutova K."/>
            <person name="Jorgensen R.E."/>
            <person name="Joubert Y."/>
            <person name="Kaplan A."/>
            <person name="Kroger N."/>
            <person name="Kroth P.G."/>
            <person name="La Roche J."/>
            <person name="Lindquist E."/>
            <person name="Lommer M."/>
            <person name="Martin-Jezequel V."/>
            <person name="Lopez P.J."/>
            <person name="Lucas S."/>
            <person name="Mangogna M."/>
            <person name="McGinnis K."/>
            <person name="Medlin L.K."/>
            <person name="Montsant A."/>
            <person name="Oudot-Le Secq M.P."/>
            <person name="Napoli C."/>
            <person name="Obornik M."/>
            <person name="Parker M.S."/>
            <person name="Petit J.L."/>
            <person name="Porcel B.M."/>
            <person name="Poulsen N."/>
            <person name="Robison M."/>
            <person name="Rychlewski L."/>
            <person name="Rynearson T.A."/>
            <person name="Schmutz J."/>
            <person name="Shapiro H."/>
            <person name="Siaut M."/>
            <person name="Stanley M."/>
            <person name="Sussman M.R."/>
            <person name="Taylor A.R."/>
            <person name="Vardi A."/>
            <person name="von Dassow P."/>
            <person name="Vyverman W."/>
            <person name="Willis A."/>
            <person name="Wyrwicz L.S."/>
            <person name="Rokhsar D.S."/>
            <person name="Weissenbach J."/>
            <person name="Armbrust E.V."/>
            <person name="Green B.R."/>
            <person name="Van de Peer Y."/>
            <person name="Grigoriev I.V."/>
        </authorList>
    </citation>
    <scope>NUCLEOTIDE SEQUENCE [LARGE SCALE GENOMIC DNA]</scope>
    <source>
        <strain evidence="6 7">CCMP1335</strain>
    </source>
</reference>
<dbReference type="eggNOG" id="ENOG502QY9Z">
    <property type="taxonomic scope" value="Eukaryota"/>
</dbReference>
<evidence type="ECO:0000313" key="7">
    <source>
        <dbReference type="Proteomes" id="UP000001449"/>
    </source>
</evidence>
<dbReference type="CDD" id="cd00590">
    <property type="entry name" value="RRM_SF"/>
    <property type="match status" value="1"/>
</dbReference>
<feature type="domain" description="RRM" evidence="5">
    <location>
        <begin position="587"/>
        <end position="667"/>
    </location>
</feature>
<dbReference type="InterPro" id="IPR035979">
    <property type="entry name" value="RBD_domain_sf"/>
</dbReference>
<dbReference type="PANTHER" id="PTHR14398">
    <property type="entry name" value="RNA RECOGNITION RRM/RNP DOMAIN"/>
    <property type="match status" value="1"/>
</dbReference>
<dbReference type="KEGG" id="tps:THAPSDRAFT_8507"/>
<evidence type="ECO:0000313" key="6">
    <source>
        <dbReference type="EMBL" id="EED89894.1"/>
    </source>
</evidence>
<proteinExistence type="predicted"/>
<dbReference type="SUPFAM" id="SSF54928">
    <property type="entry name" value="RNA-binding domain, RBD"/>
    <property type="match status" value="2"/>
</dbReference>
<feature type="region of interest" description="Disordered" evidence="4">
    <location>
        <begin position="330"/>
        <end position="391"/>
    </location>
</feature>
<feature type="compositionally biased region" description="Acidic residues" evidence="4">
    <location>
        <begin position="695"/>
        <end position="715"/>
    </location>
</feature>
<dbReference type="STRING" id="35128.B8C9P4"/>
<dbReference type="PaxDb" id="35128-Thaps8507"/>
<dbReference type="PROSITE" id="PS50102">
    <property type="entry name" value="RRM"/>
    <property type="match status" value="1"/>
</dbReference>
<dbReference type="GO" id="GO:0003723">
    <property type="term" value="F:RNA binding"/>
    <property type="evidence" value="ECO:0000318"/>
    <property type="project" value="GO_Central"/>
</dbReference>
<evidence type="ECO:0000256" key="1">
    <source>
        <dbReference type="ARBA" id="ARBA00022884"/>
    </source>
</evidence>
<dbReference type="GO" id="GO:0005634">
    <property type="term" value="C:nucleus"/>
    <property type="evidence" value="ECO:0000318"/>
    <property type="project" value="GO_Central"/>
</dbReference>
<dbReference type="Gene3D" id="3.30.70.330">
    <property type="match status" value="1"/>
</dbReference>
<evidence type="ECO:0000256" key="3">
    <source>
        <dbReference type="SAM" id="Coils"/>
    </source>
</evidence>
<dbReference type="InterPro" id="IPR012677">
    <property type="entry name" value="Nucleotide-bd_a/b_plait_sf"/>
</dbReference>
<accession>B8C9P4</accession>
<reference evidence="6 7" key="1">
    <citation type="journal article" date="2004" name="Science">
        <title>The genome of the diatom Thalassiosira pseudonana: ecology, evolution, and metabolism.</title>
        <authorList>
            <person name="Armbrust E.V."/>
            <person name="Berges J.A."/>
            <person name="Bowler C."/>
            <person name="Green B.R."/>
            <person name="Martinez D."/>
            <person name="Putnam N.H."/>
            <person name="Zhou S."/>
            <person name="Allen A.E."/>
            <person name="Apt K.E."/>
            <person name="Bechner M."/>
            <person name="Brzezinski M.A."/>
            <person name="Chaal B.K."/>
            <person name="Chiovitti A."/>
            <person name="Davis A.K."/>
            <person name="Demarest M.S."/>
            <person name="Detter J.C."/>
            <person name="Glavina T."/>
            <person name="Goodstein D."/>
            <person name="Hadi M.Z."/>
            <person name="Hellsten U."/>
            <person name="Hildebrand M."/>
            <person name="Jenkins B.D."/>
            <person name="Jurka J."/>
            <person name="Kapitonov V.V."/>
            <person name="Kroger N."/>
            <person name="Lau W.W."/>
            <person name="Lane T.W."/>
            <person name="Larimer F.W."/>
            <person name="Lippmeier J.C."/>
            <person name="Lucas S."/>
            <person name="Medina M."/>
            <person name="Montsant A."/>
            <person name="Obornik M."/>
            <person name="Parker M.S."/>
            <person name="Palenik B."/>
            <person name="Pazour G.J."/>
            <person name="Richardson P.M."/>
            <person name="Rynearson T.A."/>
            <person name="Saito M.A."/>
            <person name="Schwartz D.C."/>
            <person name="Thamatrakoln K."/>
            <person name="Valentin K."/>
            <person name="Vardi A."/>
            <person name="Wilkerson F.P."/>
            <person name="Rokhsar D.S."/>
        </authorList>
    </citation>
    <scope>NUCLEOTIDE SEQUENCE [LARGE SCALE GENOMIC DNA]</scope>
    <source>
        <strain evidence="6 7">CCMP1335</strain>
    </source>
</reference>
<dbReference type="InParanoid" id="B8C9P4"/>
<keyword evidence="1 2" id="KW-0694">RNA-binding</keyword>
<feature type="compositionally biased region" description="Basic and acidic residues" evidence="4">
    <location>
        <begin position="681"/>
        <end position="694"/>
    </location>
</feature>
<dbReference type="Proteomes" id="UP000001449">
    <property type="component" value="Chromosome 10"/>
</dbReference>
<feature type="compositionally biased region" description="Polar residues" evidence="4">
    <location>
        <begin position="182"/>
        <end position="214"/>
    </location>
</feature>
<keyword evidence="7" id="KW-1185">Reference proteome</keyword>
<dbReference type="PANTHER" id="PTHR14398:SF0">
    <property type="entry name" value="ZINC FINGER PROTEIN SWM"/>
    <property type="match status" value="1"/>
</dbReference>
<sequence length="748" mass="83225">MRTTVQKRSASSHPSYLRVQPTPPHYNIILPTARRALAVSFKHYPVIDPTNFDFCSHTPTSRVHPPSPPAIAIMNNGGGRDDGRSGGHHRRPLPHRTPSLEYNGDVRQQHQHQNRNDNNMNLRRPFPDRGFGRGDGGYPRNNNGGDFRGRYHPNAGPPPPPPPQRDTNRQGGGGAGAIEFIRNNSHPSSSIPFNDATQSQFNPTPRNANSNKDPNTPIPEEFRRTLILSNIPQHIGRRELRNHFQRNWNAATQFCHVYKEREGYVKFKEAADARRVWEAGTEGLDGGLKDGGEGSVSLVGEGVQLKAFHFNNSIDVPEDESNRGMKPFATAAGGGGGFDRKRNWNEDSDGGGGGHHQHGGQTPHKMGRHSEDHVTPSSYGGGYDSQHPASAPHVSIATTLPRVLIKSSSNNNSKHHSKSNQQKDKEYNLQWEAFQKQEEEWRQRRNTEYQTYQQAKTNRTTQISTLEQKRDLLTKQENMLTQQLPLHKKMLSMLKSKEASASEQSKKMKEILSTQTRIMELKKEIKAIVEEVEKLREEEKGHVFVPIEKRPVFVEPVVVAGGCASVGVGGGAAAIAAGKRSLDRRTTVLRVEGFGGGGDGENSKEDVTEGAIKDHFSTFGTVSSVTLTTNEGEDTNSFALVKFANRIDAEKAKASDIKFIKASLSCTWYKPLPSKQSNKTEGGDGVKGTQKDEYAADDFDEQENADDNFYDDVYDDTGHADCEEDIPLHDDEEHMVDYEEEDELVDYD</sequence>
<gene>
    <name evidence="6" type="ORF">THAPSDRAFT_8507</name>
</gene>
<feature type="region of interest" description="Disordered" evidence="4">
    <location>
        <begin position="1"/>
        <end position="24"/>
    </location>
</feature>
<evidence type="ECO:0000256" key="4">
    <source>
        <dbReference type="SAM" id="MobiDB-lite"/>
    </source>
</evidence>
<feature type="region of interest" description="Disordered" evidence="4">
    <location>
        <begin position="672"/>
        <end position="748"/>
    </location>
</feature>
<feature type="compositionally biased region" description="Acidic residues" evidence="4">
    <location>
        <begin position="738"/>
        <end position="748"/>
    </location>
</feature>
<evidence type="ECO:0000256" key="2">
    <source>
        <dbReference type="PROSITE-ProRule" id="PRU00176"/>
    </source>
</evidence>
<feature type="region of interest" description="Disordered" evidence="4">
    <location>
        <begin position="58"/>
        <end position="219"/>
    </location>
</feature>
<protein>
    <recommendedName>
        <fullName evidence="5">RRM domain-containing protein</fullName>
    </recommendedName>
</protein>
<dbReference type="SMART" id="SM00360">
    <property type="entry name" value="RRM"/>
    <property type="match status" value="2"/>
</dbReference>
<dbReference type="AlphaFoldDB" id="B8C9P4"/>
<keyword evidence="3" id="KW-0175">Coiled coil</keyword>
<dbReference type="Pfam" id="PF00076">
    <property type="entry name" value="RRM_1"/>
    <property type="match status" value="1"/>
</dbReference>
<feature type="coiled-coil region" evidence="3">
    <location>
        <begin position="511"/>
        <end position="538"/>
    </location>
</feature>
<feature type="compositionally biased region" description="Basic and acidic residues" evidence="4">
    <location>
        <begin position="716"/>
        <end position="737"/>
    </location>
</feature>
<dbReference type="HOGENOM" id="CLU_371942_0_0_1"/>
<organism evidence="6 7">
    <name type="scientific">Thalassiosira pseudonana</name>
    <name type="common">Marine diatom</name>
    <name type="synonym">Cyclotella nana</name>
    <dbReference type="NCBI Taxonomy" id="35128"/>
    <lineage>
        <taxon>Eukaryota</taxon>
        <taxon>Sar</taxon>
        <taxon>Stramenopiles</taxon>
        <taxon>Ochrophyta</taxon>
        <taxon>Bacillariophyta</taxon>
        <taxon>Coscinodiscophyceae</taxon>
        <taxon>Thalassiosirophycidae</taxon>
        <taxon>Thalassiosirales</taxon>
        <taxon>Thalassiosiraceae</taxon>
        <taxon>Thalassiosira</taxon>
    </lineage>
</organism>
<dbReference type="GeneID" id="7450735"/>
<evidence type="ECO:0000259" key="5">
    <source>
        <dbReference type="PROSITE" id="PS50102"/>
    </source>
</evidence>
<feature type="compositionally biased region" description="Pro residues" evidence="4">
    <location>
        <begin position="155"/>
        <end position="164"/>
    </location>
</feature>
<dbReference type="OMA" id="HADCEED"/>